<dbReference type="GO" id="GO:0005762">
    <property type="term" value="C:mitochondrial large ribosomal subunit"/>
    <property type="evidence" value="ECO:0007669"/>
    <property type="project" value="TreeGrafter"/>
</dbReference>
<evidence type="ECO:0000256" key="4">
    <source>
        <dbReference type="ARBA" id="ARBA00022980"/>
    </source>
</evidence>
<comment type="subcellular location">
    <subcellularLocation>
        <location evidence="1">Mitochondrion</location>
    </subcellularLocation>
</comment>
<evidence type="ECO:0000256" key="5">
    <source>
        <dbReference type="ARBA" id="ARBA00023128"/>
    </source>
</evidence>
<evidence type="ECO:0000313" key="10">
    <source>
        <dbReference type="EMBL" id="CAA7267992.1"/>
    </source>
</evidence>
<dbReference type="Gene3D" id="3.90.79.10">
    <property type="entry name" value="Nucleoside Triphosphate Pyrophosphohydrolase"/>
    <property type="match status" value="1"/>
</dbReference>
<reference evidence="10 11" key="1">
    <citation type="submission" date="2020-01" db="EMBL/GenBank/DDBJ databases">
        <authorList>
            <person name="Gupta K D."/>
        </authorList>
    </citation>
    <scope>NUCLEOTIDE SEQUENCE [LARGE SCALE GENOMIC DNA]</scope>
</reference>
<dbReference type="InterPro" id="IPR015797">
    <property type="entry name" value="NUDIX_hydrolase-like_dom_sf"/>
</dbReference>
<dbReference type="PANTHER" id="PTHR13124">
    <property type="entry name" value="39S RIBOSOMAL PROTEIN L46, MITOCHONDRIAL PRECURSOR-RELATED"/>
    <property type="match status" value="1"/>
</dbReference>
<dbReference type="InterPro" id="IPR033650">
    <property type="entry name" value="Ribosomal_mL46_NUDIX"/>
</dbReference>
<protein>
    <recommendedName>
        <fullName evidence="7">Large ribosomal subunit protein mL46</fullName>
    </recommendedName>
</protein>
<proteinExistence type="inferred from homology"/>
<keyword evidence="4" id="KW-0689">Ribosomal protein</keyword>
<evidence type="ECO:0000313" key="11">
    <source>
        <dbReference type="Proteomes" id="UP000467700"/>
    </source>
</evidence>
<organism evidence="10 11">
    <name type="scientific">Cyclocybe aegerita</name>
    <name type="common">Black poplar mushroom</name>
    <name type="synonym">Agrocybe aegerita</name>
    <dbReference type="NCBI Taxonomy" id="1973307"/>
    <lineage>
        <taxon>Eukaryota</taxon>
        <taxon>Fungi</taxon>
        <taxon>Dikarya</taxon>
        <taxon>Basidiomycota</taxon>
        <taxon>Agaricomycotina</taxon>
        <taxon>Agaricomycetes</taxon>
        <taxon>Agaricomycetidae</taxon>
        <taxon>Agaricales</taxon>
        <taxon>Agaricineae</taxon>
        <taxon>Bolbitiaceae</taxon>
        <taxon>Cyclocybe</taxon>
    </lineage>
</organism>
<accession>A0A8S0X5R0</accession>
<name>A0A8S0X5R0_CYCAE</name>
<dbReference type="Proteomes" id="UP000467700">
    <property type="component" value="Unassembled WGS sequence"/>
</dbReference>
<dbReference type="AlphaFoldDB" id="A0A8S0X5R0"/>
<dbReference type="Pfam" id="PF11788">
    <property type="entry name" value="MRP-L46"/>
    <property type="match status" value="1"/>
</dbReference>
<evidence type="ECO:0000256" key="7">
    <source>
        <dbReference type="ARBA" id="ARBA00035190"/>
    </source>
</evidence>
<comment type="caution">
    <text evidence="10">The sequence shown here is derived from an EMBL/GenBank/DDBJ whole genome shotgun (WGS) entry which is preliminary data.</text>
</comment>
<dbReference type="OrthoDB" id="414075at2759"/>
<dbReference type="SUPFAM" id="SSF55811">
    <property type="entry name" value="Nudix"/>
    <property type="match status" value="1"/>
</dbReference>
<dbReference type="GO" id="GO:0003735">
    <property type="term" value="F:structural constituent of ribosome"/>
    <property type="evidence" value="ECO:0007669"/>
    <property type="project" value="InterPro"/>
</dbReference>
<gene>
    <name evidence="10" type="ORF">AAE3_LOCUS10216</name>
</gene>
<dbReference type="InterPro" id="IPR040008">
    <property type="entry name" value="Ribosomal_mL46"/>
</dbReference>
<dbReference type="InterPro" id="IPR021757">
    <property type="entry name" value="Ribosomal_mL46_N"/>
</dbReference>
<evidence type="ECO:0000256" key="3">
    <source>
        <dbReference type="ARBA" id="ARBA00022946"/>
    </source>
</evidence>
<sequence length="307" mass="35260">MTIIFDDLCRSQCASALSPRLQYAFTDMHQGQVSFRRSLATEAAPSQPARLAKTVKPHISTAIVLNRSPILTRSSTPFETAYYSYQARIRRTLHNPFPYDFYFKQGTLIETRFNIEERRREKLAFGPRFLEKEDISEEKRQANIAAVEQLAQQEGEGEELVPRTHPADISGDVRSLDRQGKRNLYLLLHTVEDGTEKWRFPQGDVEKGQFLHQAAQKNLFAECKDEMDTWIVGKTPIGVYKPPQTEAPAELATPECVTFFFKAHIMAGQVKPAKDNIKDFAWLTKEEVETRVDKHYWDGIKDVLSDY</sequence>
<dbReference type="CDD" id="cd04661">
    <property type="entry name" value="NUDIX_MRP_L46"/>
    <property type="match status" value="1"/>
</dbReference>
<evidence type="ECO:0000256" key="8">
    <source>
        <dbReference type="SAM" id="MobiDB-lite"/>
    </source>
</evidence>
<evidence type="ECO:0000259" key="9">
    <source>
        <dbReference type="Pfam" id="PF11788"/>
    </source>
</evidence>
<evidence type="ECO:0000256" key="6">
    <source>
        <dbReference type="ARBA" id="ARBA00023274"/>
    </source>
</evidence>
<dbReference type="PANTHER" id="PTHR13124:SF12">
    <property type="entry name" value="LARGE RIBOSOMAL SUBUNIT PROTEIN ML46"/>
    <property type="match status" value="1"/>
</dbReference>
<evidence type="ECO:0000256" key="2">
    <source>
        <dbReference type="ARBA" id="ARBA00009070"/>
    </source>
</evidence>
<keyword evidence="5" id="KW-0496">Mitochondrion</keyword>
<feature type="region of interest" description="Disordered" evidence="8">
    <location>
        <begin position="154"/>
        <end position="173"/>
    </location>
</feature>
<feature type="domain" description="Large ribosomal subunit protein mL46 N-terminal" evidence="9">
    <location>
        <begin position="58"/>
        <end position="128"/>
    </location>
</feature>
<comment type="similarity">
    <text evidence="2">Belongs to the mitochondrion-specific ribosomal protein mL46 family.</text>
</comment>
<keyword evidence="6" id="KW-0687">Ribonucleoprotein</keyword>
<dbReference type="EMBL" id="CACVBS010000064">
    <property type="protein sequence ID" value="CAA7267992.1"/>
    <property type="molecule type" value="Genomic_DNA"/>
</dbReference>
<keyword evidence="3" id="KW-0809">Transit peptide</keyword>
<evidence type="ECO:0000256" key="1">
    <source>
        <dbReference type="ARBA" id="ARBA00004173"/>
    </source>
</evidence>
<keyword evidence="11" id="KW-1185">Reference proteome</keyword>